<dbReference type="EMBL" id="JAACJK010000117">
    <property type="protein sequence ID" value="KAF5330044.1"/>
    <property type="molecule type" value="Genomic_DNA"/>
</dbReference>
<feature type="compositionally biased region" description="Basic and acidic residues" evidence="2">
    <location>
        <begin position="489"/>
        <end position="503"/>
    </location>
</feature>
<comment type="caution">
    <text evidence="4">The sequence shown here is derived from an EMBL/GenBank/DDBJ whole genome shotgun (WGS) entry which is preliminary data.</text>
</comment>
<feature type="compositionally biased region" description="Basic residues" evidence="2">
    <location>
        <begin position="525"/>
        <end position="537"/>
    </location>
</feature>
<dbReference type="SUPFAM" id="SSF101233">
    <property type="entry name" value="PWI domain"/>
    <property type="match status" value="1"/>
</dbReference>
<feature type="compositionally biased region" description="Basic and acidic residues" evidence="2">
    <location>
        <begin position="437"/>
        <end position="478"/>
    </location>
</feature>
<dbReference type="Gene3D" id="1.20.1390.10">
    <property type="entry name" value="PWI domain"/>
    <property type="match status" value="1"/>
</dbReference>
<feature type="compositionally biased region" description="Gly residues" evidence="2">
    <location>
        <begin position="209"/>
        <end position="220"/>
    </location>
</feature>
<dbReference type="InterPro" id="IPR052225">
    <property type="entry name" value="Ser/Arg_repetitive_matrix"/>
</dbReference>
<protein>
    <recommendedName>
        <fullName evidence="3">PWI domain-containing protein</fullName>
    </recommendedName>
</protein>
<accession>A0A8H5FAT6</accession>
<dbReference type="GO" id="GO:0003723">
    <property type="term" value="F:RNA binding"/>
    <property type="evidence" value="ECO:0007669"/>
    <property type="project" value="TreeGrafter"/>
</dbReference>
<dbReference type="Proteomes" id="UP000541558">
    <property type="component" value="Unassembled WGS sequence"/>
</dbReference>
<keyword evidence="5" id="KW-1185">Reference proteome</keyword>
<feature type="compositionally biased region" description="Basic and acidic residues" evidence="2">
    <location>
        <begin position="511"/>
        <end position="524"/>
    </location>
</feature>
<feature type="compositionally biased region" description="Low complexity" evidence="2">
    <location>
        <begin position="385"/>
        <end position="397"/>
    </location>
</feature>
<dbReference type="Pfam" id="PF01480">
    <property type="entry name" value="PWI"/>
    <property type="match status" value="1"/>
</dbReference>
<feature type="region of interest" description="Disordered" evidence="2">
    <location>
        <begin position="370"/>
        <end position="537"/>
    </location>
</feature>
<feature type="compositionally biased region" description="Basic and acidic residues" evidence="2">
    <location>
        <begin position="403"/>
        <end position="415"/>
    </location>
</feature>
<feature type="compositionally biased region" description="Gly residues" evidence="2">
    <location>
        <begin position="181"/>
        <end position="195"/>
    </location>
</feature>
<dbReference type="GO" id="GO:0048024">
    <property type="term" value="P:regulation of mRNA splicing, via spliceosome"/>
    <property type="evidence" value="ECO:0007669"/>
    <property type="project" value="TreeGrafter"/>
</dbReference>
<dbReference type="GO" id="GO:0006397">
    <property type="term" value="P:mRNA processing"/>
    <property type="evidence" value="ECO:0007669"/>
    <property type="project" value="UniProtKB-KW"/>
</dbReference>
<dbReference type="GO" id="GO:0005681">
    <property type="term" value="C:spliceosomal complex"/>
    <property type="evidence" value="ECO:0007669"/>
    <property type="project" value="TreeGrafter"/>
</dbReference>
<name>A0A8H5FAT6_9AGAR</name>
<dbReference type="PROSITE" id="PS51025">
    <property type="entry name" value="PWI"/>
    <property type="match status" value="1"/>
</dbReference>
<dbReference type="OrthoDB" id="163257at2759"/>
<reference evidence="4 5" key="1">
    <citation type="journal article" date="2020" name="ISME J.">
        <title>Uncovering the hidden diversity of litter-decomposition mechanisms in mushroom-forming fungi.</title>
        <authorList>
            <person name="Floudas D."/>
            <person name="Bentzer J."/>
            <person name="Ahren D."/>
            <person name="Johansson T."/>
            <person name="Persson P."/>
            <person name="Tunlid A."/>
        </authorList>
    </citation>
    <scope>NUCLEOTIDE SEQUENCE [LARGE SCALE GENOMIC DNA]</scope>
    <source>
        <strain evidence="4 5">CBS 175.51</strain>
    </source>
</reference>
<organism evidence="4 5">
    <name type="scientific">Ephemerocybe angulata</name>
    <dbReference type="NCBI Taxonomy" id="980116"/>
    <lineage>
        <taxon>Eukaryota</taxon>
        <taxon>Fungi</taxon>
        <taxon>Dikarya</taxon>
        <taxon>Basidiomycota</taxon>
        <taxon>Agaricomycotina</taxon>
        <taxon>Agaricomycetes</taxon>
        <taxon>Agaricomycetidae</taxon>
        <taxon>Agaricales</taxon>
        <taxon>Agaricineae</taxon>
        <taxon>Psathyrellaceae</taxon>
        <taxon>Ephemerocybe</taxon>
    </lineage>
</organism>
<evidence type="ECO:0000313" key="5">
    <source>
        <dbReference type="Proteomes" id="UP000541558"/>
    </source>
</evidence>
<dbReference type="InterPro" id="IPR036483">
    <property type="entry name" value="PWI_dom_sf"/>
</dbReference>
<feature type="compositionally biased region" description="Basic and acidic residues" evidence="2">
    <location>
        <begin position="132"/>
        <end position="180"/>
    </location>
</feature>
<keyword evidence="1" id="KW-0507">mRNA processing</keyword>
<feature type="region of interest" description="Disordered" evidence="2">
    <location>
        <begin position="309"/>
        <end position="332"/>
    </location>
</feature>
<evidence type="ECO:0000259" key="3">
    <source>
        <dbReference type="PROSITE" id="PS51025"/>
    </source>
</evidence>
<sequence length="537" mass="60072">MADAGFFKGTSAEQDRRFSDKELKLMKSMKFPVEFEKKVDTRKVNMSVIRPWVASKIVELTGFEDEVVIEYAMGLLEDEQNPNPDPRKMQIALQGFLTKHTATFMTELWKLLVEAQEEVSGVPRTLLEQKKEELRRNRENDSRAIGERDRRMRLDEVRGGDRNDRRTFSDDRGFGGDRGGRGGFGGDRGGFGGDRGGGRGRGRGRGRGFDGPDGGRGGYDGPQRTRDAGWGNRGGGNNNGALSIAKTSLTIPQPFPWFIRLPSPERKKPFASPQLLPQQAGVGLLAALLLVDLYLLQATLLPARLPRSAERAPHPTPLLAGNPSASENTVTVAARPQQGDVLPFAPHPALAHPTPVLTLLAALVHLRSASPAKRVKRSPSMGTLPPRGRSPSRSVSRSPPPRNRQERGRRYDSRSRSRSSSRSRSPPPVRRGQNGRDQPRAEREMPIKREEGRDRMDVDRPARRYRNESDEDRGELKIRGQAAASKKGSRWENKDRRERRGSSEESTSNVELERRETELKERALRNKVIRTRKRSAS</sequence>
<evidence type="ECO:0000313" key="4">
    <source>
        <dbReference type="EMBL" id="KAF5330044.1"/>
    </source>
</evidence>
<dbReference type="SMART" id="SM00311">
    <property type="entry name" value="PWI"/>
    <property type="match status" value="1"/>
</dbReference>
<dbReference type="PANTHER" id="PTHR23148">
    <property type="entry name" value="SERINE/ARGININE REGULATED NUCLEAR MATRIX PROTEIN"/>
    <property type="match status" value="1"/>
</dbReference>
<evidence type="ECO:0000256" key="1">
    <source>
        <dbReference type="ARBA" id="ARBA00022664"/>
    </source>
</evidence>
<dbReference type="PANTHER" id="PTHR23148:SF0">
    <property type="entry name" value="SERINE_ARGININE REPETITIVE MATRIX PROTEIN 1"/>
    <property type="match status" value="1"/>
</dbReference>
<evidence type="ECO:0000256" key="2">
    <source>
        <dbReference type="SAM" id="MobiDB-lite"/>
    </source>
</evidence>
<feature type="domain" description="PWI" evidence="3">
    <location>
        <begin position="28"/>
        <end position="129"/>
    </location>
</feature>
<gene>
    <name evidence="4" type="ORF">D9611_010478</name>
</gene>
<dbReference type="InterPro" id="IPR002483">
    <property type="entry name" value="PWI_dom"/>
</dbReference>
<feature type="region of interest" description="Disordered" evidence="2">
    <location>
        <begin position="132"/>
        <end position="239"/>
    </location>
</feature>
<proteinExistence type="predicted"/>
<dbReference type="AlphaFoldDB" id="A0A8H5FAT6"/>